<evidence type="ECO:0000313" key="3">
    <source>
        <dbReference type="Proteomes" id="UP000183047"/>
    </source>
</evidence>
<dbReference type="RefSeq" id="WP_074462132.1">
    <property type="nucleotide sequence ID" value="NZ_FMUR01000008.1"/>
</dbReference>
<dbReference type="Gene3D" id="3.40.50.10880">
    <property type="entry name" value="Uncharacterised protein PF01937, DUF89, domain 3"/>
    <property type="match status" value="1"/>
</dbReference>
<keyword evidence="3" id="KW-1185">Reference proteome</keyword>
<dbReference type="Proteomes" id="UP000183047">
    <property type="component" value="Unassembled WGS sequence"/>
</dbReference>
<dbReference type="OrthoDB" id="9796465at2"/>
<organism evidence="2 3">
    <name type="scientific">Butyrivibrio hungatei</name>
    <dbReference type="NCBI Taxonomy" id="185008"/>
    <lineage>
        <taxon>Bacteria</taxon>
        <taxon>Bacillati</taxon>
        <taxon>Bacillota</taxon>
        <taxon>Clostridia</taxon>
        <taxon>Lachnospirales</taxon>
        <taxon>Lachnospiraceae</taxon>
        <taxon>Butyrivibrio</taxon>
    </lineage>
</organism>
<dbReference type="SUPFAM" id="SSF111321">
    <property type="entry name" value="AF1104-like"/>
    <property type="match status" value="1"/>
</dbReference>
<dbReference type="InterPro" id="IPR014444">
    <property type="entry name" value="PH1575-like"/>
</dbReference>
<dbReference type="InterPro" id="IPR036075">
    <property type="entry name" value="ARMT-1-like_metal-bd_sf"/>
</dbReference>
<accession>A0A1G5DEF5</accession>
<sequence>MRVTESCAKCLFNQQKNLTDDEEYLAEVKAIIEGRDIDDTSPYLVYKINKSYEARFGKRASYKDVKRKYNDLVMSMEDDLRKKIESSEDPLFKALVFARIGNYIDFGAMNNVDENTFLALFDDPKMRSEDEADIKSLFAQCKTAKKFLLVADNCGEIVLDKLFLEQLGKRYPQLEISVMVRGADVLNDVTLEDAEYVGLGKKYRLISNGNSAAGTIYKMLSDDARKAIDSTDIILAKGLGNYESMCGQGRHIFFSFLCKCELFTSRFNVPRLTGVFVEDVKGTEQVT</sequence>
<evidence type="ECO:0000259" key="1">
    <source>
        <dbReference type="Pfam" id="PF01937"/>
    </source>
</evidence>
<proteinExistence type="predicted"/>
<name>A0A1G5DEF5_9FIRM</name>
<evidence type="ECO:0000313" key="2">
    <source>
        <dbReference type="EMBL" id="SCY13133.1"/>
    </source>
</evidence>
<dbReference type="Pfam" id="PF01937">
    <property type="entry name" value="ARMT1-like_dom"/>
    <property type="match status" value="1"/>
</dbReference>
<feature type="domain" description="Damage-control phosphatase ARMT1-like metal-binding" evidence="1">
    <location>
        <begin position="14"/>
        <end position="268"/>
    </location>
</feature>
<reference evidence="3" key="1">
    <citation type="submission" date="2016-10" db="EMBL/GenBank/DDBJ databases">
        <authorList>
            <person name="Varghese N."/>
            <person name="Submissions S."/>
        </authorList>
    </citation>
    <scope>NUCLEOTIDE SEQUENCE [LARGE SCALE GENOMIC DNA]</scope>
    <source>
        <strain evidence="3">XBD2006</strain>
    </source>
</reference>
<dbReference type="AlphaFoldDB" id="A0A1G5DEF5"/>
<dbReference type="PIRSF" id="PIRSF006593">
    <property type="entry name" value="UCP006593"/>
    <property type="match status" value="1"/>
</dbReference>
<dbReference type="EMBL" id="FMUR01000008">
    <property type="protein sequence ID" value="SCY13133.1"/>
    <property type="molecule type" value="Genomic_DNA"/>
</dbReference>
<gene>
    <name evidence="2" type="ORF">SAMN02910451_01488</name>
</gene>
<dbReference type="Gene3D" id="1.10.285.20">
    <property type="entry name" value="Uncharacterised protein PF01937, DUF89, domain 2"/>
    <property type="match status" value="1"/>
</dbReference>
<dbReference type="InterPro" id="IPR002791">
    <property type="entry name" value="ARMT1-like_metal-bd"/>
</dbReference>
<protein>
    <recommendedName>
        <fullName evidence="1">Damage-control phosphatase ARMT1-like metal-binding domain-containing protein</fullName>
    </recommendedName>
</protein>